<dbReference type="CDD" id="cd15041">
    <property type="entry name" value="7tmB1_hormone_R"/>
    <property type="match status" value="1"/>
</dbReference>
<dbReference type="PANTHER" id="PTHR45620:SF42">
    <property type="entry name" value="G-PROTEIN COUPLED RECEPTOR SEB-2"/>
    <property type="match status" value="1"/>
</dbReference>
<evidence type="ECO:0000256" key="12">
    <source>
        <dbReference type="SAM" id="Phobius"/>
    </source>
</evidence>
<feature type="transmembrane region" description="Helical" evidence="12">
    <location>
        <begin position="401"/>
        <end position="418"/>
    </location>
</feature>
<dbReference type="InterPro" id="IPR050332">
    <property type="entry name" value="GPCR_2"/>
</dbReference>
<feature type="transmembrane region" description="Helical" evidence="12">
    <location>
        <begin position="438"/>
        <end position="458"/>
    </location>
</feature>
<keyword evidence="6" id="KW-0297">G-protein coupled receptor</keyword>
<keyword evidence="4 12" id="KW-0812">Transmembrane</keyword>
<evidence type="ECO:0000313" key="16">
    <source>
        <dbReference type="EMBL" id="OWF35763.1"/>
    </source>
</evidence>
<keyword evidence="10" id="KW-0807">Transducer</keyword>
<keyword evidence="7 12" id="KW-0472">Membrane</keyword>
<dbReference type="PANTHER" id="PTHR45620">
    <property type="entry name" value="PDF RECEPTOR-LIKE PROTEIN-RELATED"/>
    <property type="match status" value="1"/>
</dbReference>
<dbReference type="AlphaFoldDB" id="A0A210PGZ6"/>
<comment type="similarity">
    <text evidence="2">Belongs to the G-protein coupled receptor 2 family.</text>
</comment>
<evidence type="ECO:0000256" key="3">
    <source>
        <dbReference type="ARBA" id="ARBA00022475"/>
    </source>
</evidence>
<dbReference type="InterPro" id="IPR017983">
    <property type="entry name" value="GPCR_2_secretin-like_CS"/>
</dbReference>
<evidence type="ECO:0000313" key="17">
    <source>
        <dbReference type="Proteomes" id="UP000242188"/>
    </source>
</evidence>
<dbReference type="Pfam" id="PF00002">
    <property type="entry name" value="7tm_2"/>
    <property type="match status" value="1"/>
</dbReference>
<dbReference type="GO" id="GO:0008528">
    <property type="term" value="F:G protein-coupled peptide receptor activity"/>
    <property type="evidence" value="ECO:0007669"/>
    <property type="project" value="TreeGrafter"/>
</dbReference>
<dbReference type="GO" id="GO:0007188">
    <property type="term" value="P:adenylate cyclase-modulating G protein-coupled receptor signaling pathway"/>
    <property type="evidence" value="ECO:0007669"/>
    <property type="project" value="TreeGrafter"/>
</dbReference>
<feature type="transmembrane region" description="Helical" evidence="12">
    <location>
        <begin position="278"/>
        <end position="296"/>
    </location>
</feature>
<dbReference type="Pfam" id="PF02793">
    <property type="entry name" value="HRM"/>
    <property type="match status" value="1"/>
</dbReference>
<feature type="domain" description="G-protein coupled receptors family 2 profile 1" evidence="14">
    <location>
        <begin position="112"/>
        <end position="191"/>
    </location>
</feature>
<keyword evidence="5 12" id="KW-1133">Transmembrane helix</keyword>
<evidence type="ECO:0000256" key="6">
    <source>
        <dbReference type="ARBA" id="ARBA00023040"/>
    </source>
</evidence>
<keyword evidence="17" id="KW-1185">Reference proteome</keyword>
<evidence type="ECO:0000256" key="13">
    <source>
        <dbReference type="SAM" id="SignalP"/>
    </source>
</evidence>
<dbReference type="InterPro" id="IPR017981">
    <property type="entry name" value="GPCR_2-like_7TM"/>
</dbReference>
<feature type="transmembrane region" description="Helical" evidence="12">
    <location>
        <begin position="197"/>
        <end position="218"/>
    </location>
</feature>
<keyword evidence="13" id="KW-0732">Signal</keyword>
<feature type="chain" id="PRO_5012329375" evidence="13">
    <location>
        <begin position="21"/>
        <end position="552"/>
    </location>
</feature>
<protein>
    <submittedName>
        <fullName evidence="16">Calcitonin receptor</fullName>
    </submittedName>
</protein>
<dbReference type="OrthoDB" id="6160250at2759"/>
<feature type="transmembrane region" description="Helical" evidence="12">
    <location>
        <begin position="230"/>
        <end position="250"/>
    </location>
</feature>
<keyword evidence="9" id="KW-0325">Glycoprotein</keyword>
<dbReference type="InterPro" id="IPR001879">
    <property type="entry name" value="GPCR_2_extracellular_dom"/>
</dbReference>
<evidence type="ECO:0000256" key="9">
    <source>
        <dbReference type="ARBA" id="ARBA00023180"/>
    </source>
</evidence>
<feature type="region of interest" description="Disordered" evidence="11">
    <location>
        <begin position="491"/>
        <end position="514"/>
    </location>
</feature>
<feature type="transmembrane region" description="Helical" evidence="12">
    <location>
        <begin position="356"/>
        <end position="380"/>
    </location>
</feature>
<evidence type="ECO:0000256" key="4">
    <source>
        <dbReference type="ARBA" id="ARBA00022692"/>
    </source>
</evidence>
<feature type="compositionally biased region" description="Basic and acidic residues" evidence="11">
    <location>
        <begin position="491"/>
        <end position="506"/>
    </location>
</feature>
<dbReference type="EMBL" id="NEDP02076709">
    <property type="protein sequence ID" value="OWF35763.1"/>
    <property type="molecule type" value="Genomic_DNA"/>
</dbReference>
<dbReference type="Gene3D" id="4.10.1240.10">
    <property type="entry name" value="GPCR, family 2, extracellular hormone receptor domain"/>
    <property type="match status" value="1"/>
</dbReference>
<dbReference type="PROSITE" id="PS00650">
    <property type="entry name" value="G_PROTEIN_RECEP_F2_2"/>
    <property type="match status" value="1"/>
</dbReference>
<evidence type="ECO:0000256" key="11">
    <source>
        <dbReference type="SAM" id="MobiDB-lite"/>
    </source>
</evidence>
<reference evidence="16 17" key="1">
    <citation type="journal article" date="2017" name="Nat. Ecol. Evol.">
        <title>Scallop genome provides insights into evolution of bilaterian karyotype and development.</title>
        <authorList>
            <person name="Wang S."/>
            <person name="Zhang J."/>
            <person name="Jiao W."/>
            <person name="Li J."/>
            <person name="Xun X."/>
            <person name="Sun Y."/>
            <person name="Guo X."/>
            <person name="Huan P."/>
            <person name="Dong B."/>
            <person name="Zhang L."/>
            <person name="Hu X."/>
            <person name="Sun X."/>
            <person name="Wang J."/>
            <person name="Zhao C."/>
            <person name="Wang Y."/>
            <person name="Wang D."/>
            <person name="Huang X."/>
            <person name="Wang R."/>
            <person name="Lv J."/>
            <person name="Li Y."/>
            <person name="Zhang Z."/>
            <person name="Liu B."/>
            <person name="Lu W."/>
            <person name="Hui Y."/>
            <person name="Liang J."/>
            <person name="Zhou Z."/>
            <person name="Hou R."/>
            <person name="Li X."/>
            <person name="Liu Y."/>
            <person name="Li H."/>
            <person name="Ning X."/>
            <person name="Lin Y."/>
            <person name="Zhao L."/>
            <person name="Xing Q."/>
            <person name="Dou J."/>
            <person name="Li Y."/>
            <person name="Mao J."/>
            <person name="Guo H."/>
            <person name="Dou H."/>
            <person name="Li T."/>
            <person name="Mu C."/>
            <person name="Jiang W."/>
            <person name="Fu Q."/>
            <person name="Fu X."/>
            <person name="Miao Y."/>
            <person name="Liu J."/>
            <person name="Yu Q."/>
            <person name="Li R."/>
            <person name="Liao H."/>
            <person name="Li X."/>
            <person name="Kong Y."/>
            <person name="Jiang Z."/>
            <person name="Chourrout D."/>
            <person name="Li R."/>
            <person name="Bao Z."/>
        </authorList>
    </citation>
    <scope>NUCLEOTIDE SEQUENCE [LARGE SCALE GENOMIC DNA]</scope>
    <source>
        <strain evidence="16 17">PY_sf001</strain>
    </source>
</reference>
<keyword evidence="8 16" id="KW-0675">Receptor</keyword>
<keyword evidence="3" id="KW-1003">Cell membrane</keyword>
<dbReference type="PROSITE" id="PS50261">
    <property type="entry name" value="G_PROTEIN_RECEP_F2_4"/>
    <property type="match status" value="1"/>
</dbReference>
<dbReference type="GO" id="GO:0007166">
    <property type="term" value="P:cell surface receptor signaling pathway"/>
    <property type="evidence" value="ECO:0007669"/>
    <property type="project" value="InterPro"/>
</dbReference>
<dbReference type="SUPFAM" id="SSF81321">
    <property type="entry name" value="Family A G protein-coupled receptor-like"/>
    <property type="match status" value="1"/>
</dbReference>
<comment type="caution">
    <text evidence="16">The sequence shown here is derived from an EMBL/GenBank/DDBJ whole genome shotgun (WGS) entry which is preliminary data.</text>
</comment>
<feature type="signal peptide" evidence="13">
    <location>
        <begin position="1"/>
        <end position="20"/>
    </location>
</feature>
<evidence type="ECO:0000259" key="14">
    <source>
        <dbReference type="PROSITE" id="PS50227"/>
    </source>
</evidence>
<dbReference type="GO" id="GO:0005886">
    <property type="term" value="C:plasma membrane"/>
    <property type="evidence" value="ECO:0007669"/>
    <property type="project" value="UniProtKB-SubCell"/>
</dbReference>
<sequence length="552" mass="63958">MDYRITCLVLIQIAAVVVDGEERTCHYKFGAYHPQIYDMFTCAWCYTFLFPKRGLTAHPAHPFLFLTSESGRVHARLNPDAKNDTARTEICRTLTDEQCQRWQSCCNAAHECCDKQLSLPPPDNSTCQATWDGYGCWGKEAPSTVNYINCPLYMSYSIPTRQAEKICLPNSTWLMKAGMYWTDYTQCSNYKDLKTSLYLGMGCSIFSVIVLVPAIYIFVRYKALRKQHRIRLHINFFLALLLKEVMTILWDMLVTYDRVSHEDAFNTILVQNGVGCKLLSFFMIYFKCTSFTWMFCEGFYLHRLMSDAFSPPRSLVTLYLTGWGIPLLSSTIYAIIRGIYANESCWSTSYEDKEWIFYAPNLTCLIVNFIFLCNILRILLTQLQSHPNEPSNFRKAVKATFVLIPLFGVQLFVTIYRIPVNKQAGLEYERFSLFCNNLQGFFVALIFCFLNSEVITHLRKTWRRRIRDRSLGGSKRLNTTLNQTLSFNTDTLDRKSSDKRNRKENYQMDDNVNGDVFSKDSRGNDIRYNPVPATDEELCSMPENNHGKCMLH</sequence>
<dbReference type="PROSITE" id="PS50227">
    <property type="entry name" value="G_PROTEIN_RECEP_F2_3"/>
    <property type="match status" value="1"/>
</dbReference>
<proteinExistence type="inferred from homology"/>
<evidence type="ECO:0000256" key="2">
    <source>
        <dbReference type="ARBA" id="ARBA00005314"/>
    </source>
</evidence>
<dbReference type="Proteomes" id="UP000242188">
    <property type="component" value="Unassembled WGS sequence"/>
</dbReference>
<evidence type="ECO:0000256" key="8">
    <source>
        <dbReference type="ARBA" id="ARBA00023170"/>
    </source>
</evidence>
<evidence type="ECO:0000256" key="1">
    <source>
        <dbReference type="ARBA" id="ARBA00004651"/>
    </source>
</evidence>
<evidence type="ECO:0000256" key="5">
    <source>
        <dbReference type="ARBA" id="ARBA00022989"/>
    </source>
</evidence>
<organism evidence="16 17">
    <name type="scientific">Mizuhopecten yessoensis</name>
    <name type="common">Japanese scallop</name>
    <name type="synonym">Patinopecten yessoensis</name>
    <dbReference type="NCBI Taxonomy" id="6573"/>
    <lineage>
        <taxon>Eukaryota</taxon>
        <taxon>Metazoa</taxon>
        <taxon>Spiralia</taxon>
        <taxon>Lophotrochozoa</taxon>
        <taxon>Mollusca</taxon>
        <taxon>Bivalvia</taxon>
        <taxon>Autobranchia</taxon>
        <taxon>Pteriomorphia</taxon>
        <taxon>Pectinida</taxon>
        <taxon>Pectinoidea</taxon>
        <taxon>Pectinidae</taxon>
        <taxon>Mizuhopecten</taxon>
    </lineage>
</organism>
<evidence type="ECO:0000259" key="15">
    <source>
        <dbReference type="PROSITE" id="PS50261"/>
    </source>
</evidence>
<dbReference type="InterPro" id="IPR036445">
    <property type="entry name" value="GPCR_2_extracell_dom_sf"/>
</dbReference>
<name>A0A210PGZ6_MIZYE</name>
<evidence type="ECO:0000256" key="10">
    <source>
        <dbReference type="ARBA" id="ARBA00023224"/>
    </source>
</evidence>
<accession>A0A210PGZ6</accession>
<gene>
    <name evidence="16" type="ORF">KP79_PYT19165</name>
</gene>
<comment type="subcellular location">
    <subcellularLocation>
        <location evidence="1">Cell membrane</location>
        <topology evidence="1">Multi-pass membrane protein</topology>
    </subcellularLocation>
</comment>
<feature type="domain" description="G-protein coupled receptors family 2 profile 2" evidence="15">
    <location>
        <begin position="193"/>
        <end position="451"/>
    </location>
</feature>
<dbReference type="PRINTS" id="PR00249">
    <property type="entry name" value="GPCRSECRETIN"/>
</dbReference>
<feature type="transmembrane region" description="Helical" evidence="12">
    <location>
        <begin position="316"/>
        <end position="336"/>
    </location>
</feature>
<evidence type="ECO:0000256" key="7">
    <source>
        <dbReference type="ARBA" id="ARBA00023136"/>
    </source>
</evidence>
<dbReference type="Gene3D" id="1.20.1070.10">
    <property type="entry name" value="Rhodopsin 7-helix transmembrane proteins"/>
    <property type="match status" value="1"/>
</dbReference>
<dbReference type="SUPFAM" id="SSF111418">
    <property type="entry name" value="Hormone receptor domain"/>
    <property type="match status" value="1"/>
</dbReference>
<dbReference type="InterPro" id="IPR000832">
    <property type="entry name" value="GPCR_2_secretin-like"/>
</dbReference>